<accession>A0ABT7T5L1</accession>
<evidence type="ECO:0000256" key="2">
    <source>
        <dbReference type="ARBA" id="ARBA00022448"/>
    </source>
</evidence>
<protein>
    <submittedName>
        <fullName evidence="5">Sugar ABC transporter substrate-binding protein</fullName>
    </submittedName>
</protein>
<dbReference type="PROSITE" id="PS51257">
    <property type="entry name" value="PROKAR_LIPOPROTEIN"/>
    <property type="match status" value="1"/>
</dbReference>
<gene>
    <name evidence="5" type="ORF">QUG92_07060</name>
</gene>
<evidence type="ECO:0000256" key="4">
    <source>
        <dbReference type="SAM" id="SignalP"/>
    </source>
</evidence>
<evidence type="ECO:0000256" key="1">
    <source>
        <dbReference type="ARBA" id="ARBA00008520"/>
    </source>
</evidence>
<comment type="caution">
    <text evidence="5">The sequence shown here is derived from an EMBL/GenBank/DDBJ whole genome shotgun (WGS) entry which is preliminary data.</text>
</comment>
<comment type="similarity">
    <text evidence="1">Belongs to the bacterial solute-binding protein 1 family.</text>
</comment>
<dbReference type="SUPFAM" id="SSF53850">
    <property type="entry name" value="Periplasmic binding protein-like II"/>
    <property type="match status" value="1"/>
</dbReference>
<keyword evidence="6" id="KW-1185">Reference proteome</keyword>
<sequence length="442" mass="45986">MRTKKFAAAAAVALTVALGMTACSSAGNAGAGGSGGTKAIGDVEGDGKTLTVWAMTGDYSDGTIAAINEQFEKETGAKVKVQIQQWDGITTKVSTALATNTPPDVIDLGNTQVASYAANGALLDLTPYKKDLAQGQTWLDGLSDPATVDGSLYGVPGFAGARSVIYNKQMWKDAGITSAPTTYEELTADLDKVKAKNAESDFSAFYLPGQYWYAGMQFVWDAGGEIATEDGGKWKAGFGDAKAQQGLQDFKEFANAYSTKASATLNTDSPDMTQVFADGKSSAILSTSGALGLIEKANPKMTADALGTFPFPGKSGKTQPVMLGGSDWGIAAKSKNSDLALAWVKIATSPDVQSKYVYGDTGWIPNSAEGIKAADSSLSEINKAFFTAALNSKATPANARWADLEGDLSINDLFSSIVSGSKTPEQAAATFDEAADSTLNKQ</sequence>
<reference evidence="5 6" key="1">
    <citation type="submission" date="2023-06" db="EMBL/GenBank/DDBJ databases">
        <authorList>
            <person name="Feng G."/>
            <person name="Li J."/>
            <person name="Zhu H."/>
        </authorList>
    </citation>
    <scope>NUCLEOTIDE SEQUENCE [LARGE SCALE GENOMIC DNA]</scope>
    <source>
        <strain evidence="5 6">RHCKG23</strain>
    </source>
</reference>
<keyword evidence="3 4" id="KW-0732">Signal</keyword>
<dbReference type="PANTHER" id="PTHR30061:SF50">
    <property type="entry name" value="MALTOSE_MALTODEXTRIN-BINDING PERIPLASMIC PROTEIN"/>
    <property type="match status" value="1"/>
</dbReference>
<dbReference type="PANTHER" id="PTHR30061">
    <property type="entry name" value="MALTOSE-BINDING PERIPLASMIC PROTEIN"/>
    <property type="match status" value="1"/>
</dbReference>
<evidence type="ECO:0000256" key="3">
    <source>
        <dbReference type="ARBA" id="ARBA00022729"/>
    </source>
</evidence>
<dbReference type="Pfam" id="PF01547">
    <property type="entry name" value="SBP_bac_1"/>
    <property type="match status" value="1"/>
</dbReference>
<dbReference type="RefSeq" id="WP_289458356.1">
    <property type="nucleotide sequence ID" value="NZ_JAUCML010000003.1"/>
</dbReference>
<organism evidence="5 6">
    <name type="scientific">Curtobacterium citri</name>
    <dbReference type="NCBI Taxonomy" id="3055139"/>
    <lineage>
        <taxon>Bacteria</taxon>
        <taxon>Bacillati</taxon>
        <taxon>Actinomycetota</taxon>
        <taxon>Actinomycetes</taxon>
        <taxon>Micrococcales</taxon>
        <taxon>Microbacteriaceae</taxon>
        <taxon>Curtobacterium</taxon>
    </lineage>
</organism>
<name>A0ABT7T5L1_9MICO</name>
<dbReference type="CDD" id="cd14747">
    <property type="entry name" value="PBP2_MalE"/>
    <property type="match status" value="1"/>
</dbReference>
<proteinExistence type="inferred from homology"/>
<evidence type="ECO:0000313" key="5">
    <source>
        <dbReference type="EMBL" id="MDM7884861.1"/>
    </source>
</evidence>
<feature type="chain" id="PRO_5046272732" evidence="4">
    <location>
        <begin position="32"/>
        <end position="442"/>
    </location>
</feature>
<dbReference type="InterPro" id="IPR006059">
    <property type="entry name" value="SBP"/>
</dbReference>
<feature type="signal peptide" evidence="4">
    <location>
        <begin position="1"/>
        <end position="31"/>
    </location>
</feature>
<keyword evidence="2" id="KW-0813">Transport</keyword>
<evidence type="ECO:0000313" key="6">
    <source>
        <dbReference type="Proteomes" id="UP001237823"/>
    </source>
</evidence>
<dbReference type="EMBL" id="JAUCML010000003">
    <property type="protein sequence ID" value="MDM7884861.1"/>
    <property type="molecule type" value="Genomic_DNA"/>
</dbReference>
<dbReference type="Gene3D" id="3.40.190.10">
    <property type="entry name" value="Periplasmic binding protein-like II"/>
    <property type="match status" value="2"/>
</dbReference>
<dbReference type="Proteomes" id="UP001237823">
    <property type="component" value="Unassembled WGS sequence"/>
</dbReference>